<dbReference type="Pfam" id="PF02080">
    <property type="entry name" value="TrkA_C"/>
    <property type="match status" value="1"/>
</dbReference>
<dbReference type="CDD" id="cd01031">
    <property type="entry name" value="EriC"/>
    <property type="match status" value="1"/>
</dbReference>
<feature type="transmembrane region" description="Helical" evidence="10">
    <location>
        <begin position="349"/>
        <end position="369"/>
    </location>
</feature>
<dbReference type="InterPro" id="IPR001807">
    <property type="entry name" value="ClC"/>
</dbReference>
<dbReference type="SUPFAM" id="SSF81340">
    <property type="entry name" value="Clc chloride channel"/>
    <property type="match status" value="1"/>
</dbReference>
<keyword evidence="9" id="KW-0407">Ion channel</keyword>
<dbReference type="SUPFAM" id="SSF116726">
    <property type="entry name" value="TrkA C-terminal domain-like"/>
    <property type="match status" value="1"/>
</dbReference>
<evidence type="ECO:0000256" key="7">
    <source>
        <dbReference type="ARBA" id="ARBA00023173"/>
    </source>
</evidence>
<feature type="transmembrane region" description="Helical" evidence="10">
    <location>
        <begin position="173"/>
        <end position="198"/>
    </location>
</feature>
<feature type="transmembrane region" description="Helical" evidence="10">
    <location>
        <begin position="375"/>
        <end position="394"/>
    </location>
</feature>
<dbReference type="RefSeq" id="WP_163198700.1">
    <property type="nucleotide sequence ID" value="NZ_WHZU01000008.1"/>
</dbReference>
<keyword evidence="5" id="KW-0406">Ion transport</keyword>
<dbReference type="InterPro" id="IPR006037">
    <property type="entry name" value="RCK_C"/>
</dbReference>
<feature type="domain" description="RCK C-terminal" evidence="11">
    <location>
        <begin position="470"/>
        <end position="551"/>
    </location>
</feature>
<evidence type="ECO:0000256" key="5">
    <source>
        <dbReference type="ARBA" id="ARBA00023065"/>
    </source>
</evidence>
<dbReference type="Proteomes" id="UP000475155">
    <property type="component" value="Unassembled WGS sequence"/>
</dbReference>
<keyword evidence="3 10" id="KW-0812">Transmembrane</keyword>
<keyword evidence="4 10" id="KW-1133">Transmembrane helix</keyword>
<evidence type="ECO:0000256" key="4">
    <source>
        <dbReference type="ARBA" id="ARBA00022989"/>
    </source>
</evidence>
<dbReference type="InterPro" id="IPR036721">
    <property type="entry name" value="RCK_C_sf"/>
</dbReference>
<evidence type="ECO:0000259" key="11">
    <source>
        <dbReference type="PROSITE" id="PS51202"/>
    </source>
</evidence>
<dbReference type="InterPro" id="IPR050368">
    <property type="entry name" value="ClC-type_chloride_channel"/>
</dbReference>
<keyword evidence="2" id="KW-0813">Transport</keyword>
<feature type="transmembrane region" description="Helical" evidence="10">
    <location>
        <begin position="76"/>
        <end position="96"/>
    </location>
</feature>
<evidence type="ECO:0000313" key="12">
    <source>
        <dbReference type="EMBL" id="NEH11626.1"/>
    </source>
</evidence>
<accession>A0ABX0CAA3</accession>
<keyword evidence="6 10" id="KW-0472">Membrane</keyword>
<evidence type="ECO:0000256" key="8">
    <source>
        <dbReference type="ARBA" id="ARBA00023214"/>
    </source>
</evidence>
<evidence type="ECO:0000256" key="6">
    <source>
        <dbReference type="ARBA" id="ARBA00023136"/>
    </source>
</evidence>
<keyword evidence="8" id="KW-0868">Chloride</keyword>
<evidence type="ECO:0000256" key="1">
    <source>
        <dbReference type="ARBA" id="ARBA00004141"/>
    </source>
</evidence>
<feature type="transmembrane region" description="Helical" evidence="10">
    <location>
        <begin position="35"/>
        <end position="55"/>
    </location>
</feature>
<dbReference type="PANTHER" id="PTHR43427">
    <property type="entry name" value="CHLORIDE CHANNEL PROTEIN CLC-E"/>
    <property type="match status" value="1"/>
</dbReference>
<comment type="caution">
    <text evidence="12">The sequence shown here is derived from an EMBL/GenBank/DDBJ whole genome shotgun (WGS) entry which is preliminary data.</text>
</comment>
<proteinExistence type="predicted"/>
<keyword evidence="7" id="KW-0869">Chloride channel</keyword>
<dbReference type="InterPro" id="IPR014743">
    <property type="entry name" value="Cl-channel_core"/>
</dbReference>
<evidence type="ECO:0000256" key="3">
    <source>
        <dbReference type="ARBA" id="ARBA00022692"/>
    </source>
</evidence>
<feature type="transmembrane region" description="Helical" evidence="10">
    <location>
        <begin position="401"/>
        <end position="427"/>
    </location>
</feature>
<dbReference type="Pfam" id="PF00654">
    <property type="entry name" value="Voltage_CLC"/>
    <property type="match status" value="1"/>
</dbReference>
<evidence type="ECO:0000256" key="2">
    <source>
        <dbReference type="ARBA" id="ARBA00022448"/>
    </source>
</evidence>
<feature type="transmembrane region" description="Helical" evidence="10">
    <location>
        <begin position="123"/>
        <end position="141"/>
    </location>
</feature>
<evidence type="ECO:0000313" key="13">
    <source>
        <dbReference type="Proteomes" id="UP000475155"/>
    </source>
</evidence>
<dbReference type="Gene3D" id="3.30.70.1450">
    <property type="entry name" value="Regulator of K+ conductance, C-terminal domain"/>
    <property type="match status" value="1"/>
</dbReference>
<name>A0ABX0CAA3_9BIFI</name>
<dbReference type="PANTHER" id="PTHR43427:SF6">
    <property type="entry name" value="CHLORIDE CHANNEL PROTEIN CLC-E"/>
    <property type="match status" value="1"/>
</dbReference>
<keyword evidence="13" id="KW-1185">Reference proteome</keyword>
<feature type="transmembrane region" description="Helical" evidence="10">
    <location>
        <begin position="308"/>
        <end position="328"/>
    </location>
</feature>
<dbReference type="Gene3D" id="1.10.3080.10">
    <property type="entry name" value="Clc chloride channel"/>
    <property type="match status" value="1"/>
</dbReference>
<gene>
    <name evidence="12" type="ORF">GFD18_05925</name>
</gene>
<reference evidence="12 13" key="1">
    <citation type="submission" date="2019-10" db="EMBL/GenBank/DDBJ databases">
        <title>Bifidobacterium from non-human primates.</title>
        <authorList>
            <person name="Modesto M."/>
        </authorList>
    </citation>
    <scope>NUCLEOTIDE SEQUENCE [LARGE SCALE GENOMIC DNA]</scope>
    <source>
        <strain evidence="12 13">SMA1</strain>
    </source>
</reference>
<dbReference type="PROSITE" id="PS51202">
    <property type="entry name" value="RCK_C"/>
    <property type="match status" value="1"/>
</dbReference>
<comment type="subcellular location">
    <subcellularLocation>
        <location evidence="1">Membrane</location>
        <topology evidence="1">Multi-pass membrane protein</topology>
    </subcellularLocation>
</comment>
<organism evidence="12 13">
    <name type="scientific">Bifidobacterium saimiriisciurei</name>
    <dbReference type="NCBI Taxonomy" id="2661627"/>
    <lineage>
        <taxon>Bacteria</taxon>
        <taxon>Bacillati</taxon>
        <taxon>Actinomycetota</taxon>
        <taxon>Actinomycetes</taxon>
        <taxon>Bifidobacteriales</taxon>
        <taxon>Bifidobacteriaceae</taxon>
        <taxon>Bifidobacterium</taxon>
    </lineage>
</organism>
<protein>
    <submittedName>
        <fullName evidence="12">ClC family H(+)/Cl(-) exchange transporter</fullName>
    </submittedName>
</protein>
<sequence>MDGQADDAGRRLCLHIVKSQIHRFLSDFNRAKWRIAAKGVIGGFAVGLLVVLYRLGIEYGTRFAQVMYGTFREHPIYILPWAAAAVIAGLLVAWLVRWEPMASGSGIPQTEGVVTCGMRMRSWSVLVVRFAGGLLCGLFGLSMGREGPSVQIGAATSQMTAGRLGRSNVERNVLTTAGAAAGLSAAFCAPLSGVMFALEEIHRSFSPTILLTAMSASLTADFVAKQCFGMTPVLDFTRVEQLPIEEYWWLIPLGLAMGVVGVAMNRLLLGMQTLMNHVPAAVRPIISLAVALPCGVFLPLTLGGGSNLIAFVEQGGAALSLLLVLLAVKMTFTATSFGSGCPGGIFMPILAVGALAGGIVATVGGYLGGFAHLDARYISVFAVMGMAGTLSAAVKSPVTSVLLIVEMSGNITHMLPVATCAFLALLVSDLCGTKPIYEALLDRYQRSHGIGVGADAEIDDVDFEDGDFDPANARPSAIRSGVIEHPVEIGSPIAGTLVRNVPLPDGMMIITVRRGSRDFVPSPDTPLHAGDYVVVLFNGHDEPKARITLNRLCRGNG</sequence>
<feature type="transmembrane region" description="Helical" evidence="10">
    <location>
        <begin position="247"/>
        <end position="269"/>
    </location>
</feature>
<evidence type="ECO:0000256" key="10">
    <source>
        <dbReference type="SAM" id="Phobius"/>
    </source>
</evidence>
<dbReference type="EMBL" id="WHZU01000008">
    <property type="protein sequence ID" value="NEH11626.1"/>
    <property type="molecule type" value="Genomic_DNA"/>
</dbReference>
<dbReference type="PRINTS" id="PR00762">
    <property type="entry name" value="CLCHANNEL"/>
</dbReference>
<evidence type="ECO:0000256" key="9">
    <source>
        <dbReference type="ARBA" id="ARBA00023303"/>
    </source>
</evidence>
<feature type="transmembrane region" description="Helical" evidence="10">
    <location>
        <begin position="281"/>
        <end position="302"/>
    </location>
</feature>